<evidence type="ECO:0000259" key="14">
    <source>
        <dbReference type="PROSITE" id="PS51192"/>
    </source>
</evidence>
<dbReference type="GO" id="GO:0005634">
    <property type="term" value="C:nucleus"/>
    <property type="evidence" value="ECO:0007669"/>
    <property type="project" value="UniProtKB-SubCell"/>
</dbReference>
<dbReference type="Pfam" id="PF00271">
    <property type="entry name" value="Helicase_C"/>
    <property type="match status" value="1"/>
</dbReference>
<dbReference type="Proteomes" id="UP000217199">
    <property type="component" value="Unassembled WGS sequence"/>
</dbReference>
<gene>
    <name evidence="16" type="ORF">PNOK_0303900</name>
</gene>
<feature type="region of interest" description="Disordered" evidence="13">
    <location>
        <begin position="24"/>
        <end position="46"/>
    </location>
</feature>
<dbReference type="GO" id="GO:0046872">
    <property type="term" value="F:metal ion binding"/>
    <property type="evidence" value="ECO:0007669"/>
    <property type="project" value="UniProtKB-KW"/>
</dbReference>
<keyword evidence="8" id="KW-0413">Isomerase</keyword>
<dbReference type="SMART" id="SM00490">
    <property type="entry name" value="HELICc"/>
    <property type="match status" value="1"/>
</dbReference>
<feature type="compositionally biased region" description="Acidic residues" evidence="13">
    <location>
        <begin position="756"/>
        <end position="765"/>
    </location>
</feature>
<feature type="compositionally biased region" description="Acidic residues" evidence="13">
    <location>
        <begin position="861"/>
        <end position="872"/>
    </location>
</feature>
<dbReference type="EC" id="5.6.2.4" evidence="11"/>
<reference evidence="16 17" key="1">
    <citation type="journal article" date="2017" name="Mol. Ecol.">
        <title>Comparative and population genomic landscape of Phellinus noxius: A hypervariable fungus causing root rot in trees.</title>
        <authorList>
            <person name="Chung C.L."/>
            <person name="Lee T.J."/>
            <person name="Akiba M."/>
            <person name="Lee H.H."/>
            <person name="Kuo T.H."/>
            <person name="Liu D."/>
            <person name="Ke H.M."/>
            <person name="Yokoi T."/>
            <person name="Roa M.B."/>
            <person name="Lu M.J."/>
            <person name="Chang Y.Y."/>
            <person name="Ann P.J."/>
            <person name="Tsai J.N."/>
            <person name="Chen C.Y."/>
            <person name="Tzean S.S."/>
            <person name="Ota Y."/>
            <person name="Hattori T."/>
            <person name="Sahashi N."/>
            <person name="Liou R.F."/>
            <person name="Kikuchi T."/>
            <person name="Tsai I.J."/>
        </authorList>
    </citation>
    <scope>NUCLEOTIDE SEQUENCE [LARGE SCALE GENOMIC DNA]</scope>
    <source>
        <strain evidence="16 17">FFPRI411160</strain>
    </source>
</reference>
<dbReference type="OrthoDB" id="10261556at2759"/>
<keyword evidence="3 11" id="KW-0547">Nucleotide-binding</keyword>
<dbReference type="InterPro" id="IPR001650">
    <property type="entry name" value="Helicase_C-like"/>
</dbReference>
<dbReference type="InterPro" id="IPR004589">
    <property type="entry name" value="DNA_helicase_ATP-dep_RecQ"/>
</dbReference>
<dbReference type="STRING" id="2282107.A0A286ULH1"/>
<dbReference type="InterPro" id="IPR011545">
    <property type="entry name" value="DEAD/DEAH_box_helicase_dom"/>
</dbReference>
<dbReference type="AlphaFoldDB" id="A0A286ULH1"/>
<evidence type="ECO:0000256" key="5">
    <source>
        <dbReference type="ARBA" id="ARBA00022806"/>
    </source>
</evidence>
<dbReference type="EMBL" id="NBII01000003">
    <property type="protein sequence ID" value="PAV20412.1"/>
    <property type="molecule type" value="Genomic_DNA"/>
</dbReference>
<keyword evidence="17" id="KW-1185">Reference proteome</keyword>
<evidence type="ECO:0000256" key="10">
    <source>
        <dbReference type="ARBA" id="ARBA00034617"/>
    </source>
</evidence>
<dbReference type="CDD" id="cd18794">
    <property type="entry name" value="SF2_C_RecQ"/>
    <property type="match status" value="1"/>
</dbReference>
<feature type="coiled-coil region" evidence="12">
    <location>
        <begin position="47"/>
        <end position="81"/>
    </location>
</feature>
<evidence type="ECO:0000313" key="17">
    <source>
        <dbReference type="Proteomes" id="UP000217199"/>
    </source>
</evidence>
<dbReference type="SUPFAM" id="SSF52540">
    <property type="entry name" value="P-loop containing nucleoside triphosphate hydrolases"/>
    <property type="match status" value="1"/>
</dbReference>
<dbReference type="GO" id="GO:0003677">
    <property type="term" value="F:DNA binding"/>
    <property type="evidence" value="ECO:0007669"/>
    <property type="project" value="UniProtKB-KW"/>
</dbReference>
<feature type="domain" description="Helicase C-terminal" evidence="15">
    <location>
        <begin position="380"/>
        <end position="529"/>
    </location>
</feature>
<evidence type="ECO:0000256" key="13">
    <source>
        <dbReference type="SAM" id="MobiDB-lite"/>
    </source>
</evidence>
<dbReference type="InterPro" id="IPR027417">
    <property type="entry name" value="P-loop_NTPase"/>
</dbReference>
<dbReference type="PANTHER" id="PTHR13710:SF105">
    <property type="entry name" value="ATP-DEPENDENT DNA HELICASE Q1"/>
    <property type="match status" value="1"/>
</dbReference>
<protein>
    <recommendedName>
        <fullName evidence="11">ATP-dependent DNA helicase</fullName>
        <ecNumber evidence="11">5.6.2.4</ecNumber>
    </recommendedName>
</protein>
<dbReference type="GO" id="GO:0005694">
    <property type="term" value="C:chromosome"/>
    <property type="evidence" value="ECO:0007669"/>
    <property type="project" value="TreeGrafter"/>
</dbReference>
<dbReference type="PROSITE" id="PS00690">
    <property type="entry name" value="DEAH_ATP_HELICASE"/>
    <property type="match status" value="1"/>
</dbReference>
<dbReference type="GO" id="GO:0016887">
    <property type="term" value="F:ATP hydrolysis activity"/>
    <property type="evidence" value="ECO:0007669"/>
    <property type="project" value="RHEA"/>
</dbReference>
<evidence type="ECO:0000256" key="4">
    <source>
        <dbReference type="ARBA" id="ARBA00022801"/>
    </source>
</evidence>
<dbReference type="SMART" id="SM00487">
    <property type="entry name" value="DEXDc"/>
    <property type="match status" value="1"/>
</dbReference>
<dbReference type="GO" id="GO:0009378">
    <property type="term" value="F:four-way junction helicase activity"/>
    <property type="evidence" value="ECO:0007669"/>
    <property type="project" value="TreeGrafter"/>
</dbReference>
<comment type="similarity">
    <text evidence="1 11">Belongs to the helicase family. RecQ subfamily.</text>
</comment>
<dbReference type="InterPro" id="IPR036388">
    <property type="entry name" value="WH-like_DNA-bd_sf"/>
</dbReference>
<evidence type="ECO:0000256" key="8">
    <source>
        <dbReference type="ARBA" id="ARBA00023235"/>
    </source>
</evidence>
<feature type="region of interest" description="Disordered" evidence="13">
    <location>
        <begin position="740"/>
        <end position="765"/>
    </location>
</feature>
<evidence type="ECO:0000256" key="1">
    <source>
        <dbReference type="ARBA" id="ARBA00005446"/>
    </source>
</evidence>
<evidence type="ECO:0000256" key="3">
    <source>
        <dbReference type="ARBA" id="ARBA00022741"/>
    </source>
</evidence>
<accession>A0A286ULH1</accession>
<dbReference type="GO" id="GO:0005737">
    <property type="term" value="C:cytoplasm"/>
    <property type="evidence" value="ECO:0007669"/>
    <property type="project" value="TreeGrafter"/>
</dbReference>
<dbReference type="InterPro" id="IPR032284">
    <property type="entry name" value="RecQ_Zn-bd"/>
</dbReference>
<keyword evidence="2" id="KW-0479">Metal-binding</keyword>
<comment type="subcellular location">
    <subcellularLocation>
        <location evidence="11">Nucleus</location>
    </subcellularLocation>
</comment>
<dbReference type="Pfam" id="PF00270">
    <property type="entry name" value="DEAD"/>
    <property type="match status" value="1"/>
</dbReference>
<evidence type="ECO:0000256" key="2">
    <source>
        <dbReference type="ARBA" id="ARBA00022723"/>
    </source>
</evidence>
<dbReference type="InParanoid" id="A0A286ULH1"/>
<evidence type="ECO:0000256" key="11">
    <source>
        <dbReference type="RuleBase" id="RU364117"/>
    </source>
</evidence>
<feature type="region of interest" description="Disordered" evidence="13">
    <location>
        <begin position="823"/>
        <end position="872"/>
    </location>
</feature>
<comment type="caution">
    <text evidence="16">The sequence shown here is derived from an EMBL/GenBank/DDBJ whole genome shotgun (WGS) entry which is preliminary data.</text>
</comment>
<dbReference type="InterPro" id="IPR014001">
    <property type="entry name" value="Helicase_ATP-bd"/>
</dbReference>
<dbReference type="GO" id="GO:0043138">
    <property type="term" value="F:3'-5' DNA helicase activity"/>
    <property type="evidence" value="ECO:0007669"/>
    <property type="project" value="UniProtKB-EC"/>
</dbReference>
<keyword evidence="7" id="KW-0238">DNA-binding</keyword>
<evidence type="ECO:0000259" key="15">
    <source>
        <dbReference type="PROSITE" id="PS51194"/>
    </source>
</evidence>
<feature type="domain" description="Helicase ATP-binding" evidence="14">
    <location>
        <begin position="154"/>
        <end position="341"/>
    </location>
</feature>
<keyword evidence="9 11" id="KW-0539">Nucleus</keyword>
<evidence type="ECO:0000256" key="7">
    <source>
        <dbReference type="ARBA" id="ARBA00023125"/>
    </source>
</evidence>
<keyword evidence="12" id="KW-0175">Coiled coil</keyword>
<keyword evidence="5 11" id="KW-0347">Helicase</keyword>
<dbReference type="PROSITE" id="PS51192">
    <property type="entry name" value="HELICASE_ATP_BIND_1"/>
    <property type="match status" value="1"/>
</dbReference>
<dbReference type="GO" id="GO:0005524">
    <property type="term" value="F:ATP binding"/>
    <property type="evidence" value="ECO:0007669"/>
    <property type="project" value="UniProtKB-KW"/>
</dbReference>
<dbReference type="NCBIfam" id="TIGR00614">
    <property type="entry name" value="recQ_fam"/>
    <property type="match status" value="1"/>
</dbReference>
<keyword evidence="4 11" id="KW-0378">Hydrolase</keyword>
<evidence type="ECO:0000256" key="12">
    <source>
        <dbReference type="SAM" id="Coils"/>
    </source>
</evidence>
<dbReference type="PROSITE" id="PS51194">
    <property type="entry name" value="HELICASE_CTER"/>
    <property type="match status" value="1"/>
</dbReference>
<organism evidence="16 17">
    <name type="scientific">Pyrrhoderma noxium</name>
    <dbReference type="NCBI Taxonomy" id="2282107"/>
    <lineage>
        <taxon>Eukaryota</taxon>
        <taxon>Fungi</taxon>
        <taxon>Dikarya</taxon>
        <taxon>Basidiomycota</taxon>
        <taxon>Agaricomycotina</taxon>
        <taxon>Agaricomycetes</taxon>
        <taxon>Hymenochaetales</taxon>
        <taxon>Hymenochaetaceae</taxon>
        <taxon>Pyrrhoderma</taxon>
    </lineage>
</organism>
<evidence type="ECO:0000256" key="6">
    <source>
        <dbReference type="ARBA" id="ARBA00022840"/>
    </source>
</evidence>
<dbReference type="PANTHER" id="PTHR13710">
    <property type="entry name" value="DNA HELICASE RECQ FAMILY MEMBER"/>
    <property type="match status" value="1"/>
</dbReference>
<dbReference type="Pfam" id="PF16124">
    <property type="entry name" value="RecQ_Zn_bind"/>
    <property type="match status" value="1"/>
</dbReference>
<comment type="catalytic activity">
    <reaction evidence="11">
        <text>ATP + H2O = ADP + phosphate + H(+)</text>
        <dbReference type="Rhea" id="RHEA:13065"/>
        <dbReference type="ChEBI" id="CHEBI:15377"/>
        <dbReference type="ChEBI" id="CHEBI:15378"/>
        <dbReference type="ChEBI" id="CHEBI:30616"/>
        <dbReference type="ChEBI" id="CHEBI:43474"/>
        <dbReference type="ChEBI" id="CHEBI:456216"/>
    </reaction>
</comment>
<evidence type="ECO:0000256" key="9">
    <source>
        <dbReference type="ARBA" id="ARBA00023242"/>
    </source>
</evidence>
<dbReference type="GO" id="GO:0000724">
    <property type="term" value="P:double-strand break repair via homologous recombination"/>
    <property type="evidence" value="ECO:0007669"/>
    <property type="project" value="TreeGrafter"/>
</dbReference>
<keyword evidence="6 11" id="KW-0067">ATP-binding</keyword>
<sequence length="872" mass="96487">MLFDSDHVGSDDMEAILEFSANHAAGTSGSRPLDKENNMNGDNFSRIQELNGRVNRLDTEVKEIDEQISQLKELRSKVLSERQIILEKINGLRRHPNANSSSPPVGNKGGIHTLKSTGEVNYMDGIFEWSGALKARMREVFSIPDFRLCQEGVCNANMDGRDIVCVMPTGGGKSLTYQLPALLNPGCTLVISPLIALITDQIFHLREFGIEAVMLTGSTTKEESRSIFSRLTMTTGARGRASSSSHGPEIKLLYVTPEKIVKSKTFTSMLEKLANAGKLARIVIDEAHCVSQLGHDFRPDYKKLSILRQLFPRVPILALSATCPPKVLKDLLLTLRMKPVVNSTAAGTEGTVYFSSPLYRKNLHYKVVQKPSSATAVIKEMAEYIIANHRNDSGIVYCLSKKDTETVAQGLYEESGHVVRTGVYHADVYDREKESLHRRWRSGEIKVVCATIAFGLGIDKGDVRFVLHHSKSLEGYYQESGRAGRDGKDSDCILYYRPQDASRLSALVCGELEGQLKLQDMLRFAMDVQECRKLQFARYFSSSASLSMSAWGTAETDAHARCGHCDNCVRSPESIERRDVSLVAWQILQVLRTIENDGGRVTLGMLADLVRGAGGGSYGISSGNRRKGKQSASKEKVELNLEEVAGGKVTLGKDDTETLLVHLLLTEHIKETFHSTAYSINVYLSPGLNALRLTRYTREAIEAGNGPQIEVTFLKKSKTSTRKRNRTEANTNEALDNFFDASGSKKQKVEGRETGEDSDDVIVGDNDEDKMSLYVDSEEDEKLHVARNIKGQTKGRTSKGTTNGSRRAVIMDSEDEYEDWTFTMTTPKPKGPEPEGIGKRSSANGRSSKIKLSKRKLPAENMDDVIEISDSD</sequence>
<evidence type="ECO:0000313" key="16">
    <source>
        <dbReference type="EMBL" id="PAV20412.1"/>
    </source>
</evidence>
<dbReference type="InterPro" id="IPR002464">
    <property type="entry name" value="DNA/RNA_helicase_DEAH_CS"/>
</dbReference>
<proteinExistence type="inferred from homology"/>
<name>A0A286ULH1_9AGAM</name>
<dbReference type="Gene3D" id="1.10.10.10">
    <property type="entry name" value="Winged helix-like DNA-binding domain superfamily/Winged helix DNA-binding domain"/>
    <property type="match status" value="1"/>
</dbReference>
<dbReference type="Gene3D" id="3.40.50.300">
    <property type="entry name" value="P-loop containing nucleotide triphosphate hydrolases"/>
    <property type="match status" value="2"/>
</dbReference>
<dbReference type="FunFam" id="3.40.50.300:FF:001544">
    <property type="entry name" value="ATP-dependent DNA helicase"/>
    <property type="match status" value="1"/>
</dbReference>
<comment type="catalytic activity">
    <reaction evidence="10 11">
        <text>Couples ATP hydrolysis with the unwinding of duplex DNA by translocating in the 3'-5' direction.</text>
        <dbReference type="EC" id="5.6.2.4"/>
    </reaction>
</comment>